<evidence type="ECO:0000256" key="3">
    <source>
        <dbReference type="ARBA" id="ARBA00023163"/>
    </source>
</evidence>
<dbReference type="OrthoDB" id="3192286at2"/>
<evidence type="ECO:0000313" key="6">
    <source>
        <dbReference type="Proteomes" id="UP000247832"/>
    </source>
</evidence>
<feature type="domain" description="HTH gntR-type" evidence="4">
    <location>
        <begin position="11"/>
        <end position="79"/>
    </location>
</feature>
<comment type="caution">
    <text evidence="5">The sequence shown here is derived from an EMBL/GenBank/DDBJ whole genome shotgun (WGS) entry which is preliminary data.</text>
</comment>
<dbReference type="GO" id="GO:0003700">
    <property type="term" value="F:DNA-binding transcription factor activity"/>
    <property type="evidence" value="ECO:0007669"/>
    <property type="project" value="InterPro"/>
</dbReference>
<organism evidence="5 6">
    <name type="scientific">Arthrobacter livingstonensis</name>
    <dbReference type="NCBI Taxonomy" id="670078"/>
    <lineage>
        <taxon>Bacteria</taxon>
        <taxon>Bacillati</taxon>
        <taxon>Actinomycetota</taxon>
        <taxon>Actinomycetes</taxon>
        <taxon>Micrococcales</taxon>
        <taxon>Micrococcaceae</taxon>
        <taxon>Arthrobacter</taxon>
    </lineage>
</organism>
<evidence type="ECO:0000259" key="4">
    <source>
        <dbReference type="PROSITE" id="PS50949"/>
    </source>
</evidence>
<dbReference type="RefSeq" id="WP_110502415.1">
    <property type="nucleotide sequence ID" value="NZ_QJVD01000024.1"/>
</dbReference>
<proteinExistence type="predicted"/>
<evidence type="ECO:0000256" key="1">
    <source>
        <dbReference type="ARBA" id="ARBA00023015"/>
    </source>
</evidence>
<sequence>MLFRIDPSSEATLFAQLAASVRTDAAAGRLRPGDRLPAAREVAASLGINVHTVLHAYQDLREEGLVDMRRGRGAVVTDAAEPLASLHSEILSLARSARELGLSPDAIASLVKEAALEP</sequence>
<accession>A0A2V5L7B9</accession>
<dbReference type="InterPro" id="IPR000524">
    <property type="entry name" value="Tscrpt_reg_HTH_GntR"/>
</dbReference>
<name>A0A2V5L7B9_9MICC</name>
<dbReference type="InterPro" id="IPR036388">
    <property type="entry name" value="WH-like_DNA-bd_sf"/>
</dbReference>
<keyword evidence="6" id="KW-1185">Reference proteome</keyword>
<keyword evidence="3" id="KW-0804">Transcription</keyword>
<dbReference type="Proteomes" id="UP000247832">
    <property type="component" value="Unassembled WGS sequence"/>
</dbReference>
<dbReference type="SMART" id="SM00345">
    <property type="entry name" value="HTH_GNTR"/>
    <property type="match status" value="1"/>
</dbReference>
<evidence type="ECO:0000256" key="2">
    <source>
        <dbReference type="ARBA" id="ARBA00023125"/>
    </source>
</evidence>
<reference evidence="5 6" key="1">
    <citation type="submission" date="2018-05" db="EMBL/GenBank/DDBJ databases">
        <title>Genetic diversity of glacier-inhabiting Cryobacterium bacteria in China and description of Cryobacterium mengkeensis sp. nov. and Arthrobacter glacialis sp. nov.</title>
        <authorList>
            <person name="Liu Q."/>
            <person name="Xin Y.-H."/>
        </authorList>
    </citation>
    <scope>NUCLEOTIDE SEQUENCE [LARGE SCALE GENOMIC DNA]</scope>
    <source>
        <strain evidence="5 6">LI2</strain>
    </source>
</reference>
<dbReference type="Pfam" id="PF00392">
    <property type="entry name" value="GntR"/>
    <property type="match status" value="1"/>
</dbReference>
<dbReference type="PANTHER" id="PTHR38445">
    <property type="entry name" value="HTH-TYPE TRANSCRIPTIONAL REPRESSOR YTRA"/>
    <property type="match status" value="1"/>
</dbReference>
<dbReference type="Gene3D" id="1.10.10.10">
    <property type="entry name" value="Winged helix-like DNA-binding domain superfamily/Winged helix DNA-binding domain"/>
    <property type="match status" value="1"/>
</dbReference>
<dbReference type="PROSITE" id="PS50949">
    <property type="entry name" value="HTH_GNTR"/>
    <property type="match status" value="1"/>
</dbReference>
<gene>
    <name evidence="5" type="ORF">CVV68_18160</name>
</gene>
<dbReference type="GO" id="GO:0003677">
    <property type="term" value="F:DNA binding"/>
    <property type="evidence" value="ECO:0007669"/>
    <property type="project" value="UniProtKB-KW"/>
</dbReference>
<dbReference type="EMBL" id="QJVD01000024">
    <property type="protein sequence ID" value="PYI65493.1"/>
    <property type="molecule type" value="Genomic_DNA"/>
</dbReference>
<dbReference type="InterPro" id="IPR036390">
    <property type="entry name" value="WH_DNA-bd_sf"/>
</dbReference>
<evidence type="ECO:0000313" key="5">
    <source>
        <dbReference type="EMBL" id="PYI65493.1"/>
    </source>
</evidence>
<protein>
    <submittedName>
        <fullName evidence="5">GntR family transcriptional regulator</fullName>
    </submittedName>
</protein>
<keyword evidence="1" id="KW-0805">Transcription regulation</keyword>
<dbReference type="SUPFAM" id="SSF46785">
    <property type="entry name" value="Winged helix' DNA-binding domain"/>
    <property type="match status" value="1"/>
</dbReference>
<dbReference type="CDD" id="cd07377">
    <property type="entry name" value="WHTH_GntR"/>
    <property type="match status" value="1"/>
</dbReference>
<keyword evidence="2" id="KW-0238">DNA-binding</keyword>
<dbReference type="AlphaFoldDB" id="A0A2V5L7B9"/>
<dbReference type="PANTHER" id="PTHR38445:SF7">
    <property type="entry name" value="GNTR-FAMILY TRANSCRIPTIONAL REGULATOR"/>
    <property type="match status" value="1"/>
</dbReference>